<dbReference type="InterPro" id="IPR007529">
    <property type="entry name" value="Znf_HIT"/>
</dbReference>
<sequence>MVEFPNCLRVPKPSTVPYYAIHCSWRGCTPASAFSLDISPSTGFFFLESLLSSFESAAAASGPGGGGGGEKGAPCQECGEQPWKYRCPGCSRLTCSLPCVQAHKRRTACSGKRPRTVPVPLAQFDDSQLLSDYNLLEETGLVRESAHRLLGDFGRNYGCSFEGRHGAQLPSWLSFLRKAAERRGVRLAFLPRGMTRRERNRSRHDRRSDCIYWTVEWKFNSTDIVLTDEQTDENASLLSLLEKHLTPSPWKDQLTPYRNTELRDLKLFIQKSAKNSKSPHRQLNIEEPLRPQLRGTLIVEYPTINVFLPSDSYEFQVEKPANKISRQEQPPGSSNDSPPIEGTQFQEEEIEEGELSPETQVIDLKDCGPSRTANLSQVKVTSEPKMDSMPSYVRGLAFGGKQGEVDQHSKMASNMTPGSPKAKSCMKVYPVDLDEEVEGGTLEGQVIDLKNLVTSDPGNIGPPKYMNCKTDSSVLSPISTLASEVSSCTQEEEHNLQSTLPPNTTPEALKKRSLTKVYPLDTDDAQGLLLSELPSVELEQEMGDAYEDLFGDLNPDDFLNFDLETMDVDGYGEMRSPLKLWDDLDLEEGEIPSQL</sequence>
<dbReference type="OrthoDB" id="272357at2759"/>
<protein>
    <recommendedName>
        <fullName evidence="11">Box C/D snoRNA protein 1</fullName>
    </recommendedName>
    <alternativeName>
        <fullName evidence="12">Zinc finger HIT domain-containing protein 6</fullName>
    </alternativeName>
</protein>
<dbReference type="AlphaFoldDB" id="A0A3B6FZ32"/>
<dbReference type="EnsemblPlants" id="TraesCS3B02G576100.1">
    <property type="protein sequence ID" value="TraesCS3B02G576100.1"/>
    <property type="gene ID" value="TraesCS3B02G576100"/>
</dbReference>
<evidence type="ECO:0000256" key="7">
    <source>
        <dbReference type="ARBA" id="ARBA00022843"/>
    </source>
</evidence>
<keyword evidence="7" id="KW-0832">Ubl conjugation</keyword>
<dbReference type="PROSITE" id="PS51083">
    <property type="entry name" value="ZF_HIT"/>
    <property type="match status" value="1"/>
</dbReference>
<dbReference type="Pfam" id="PF04438">
    <property type="entry name" value="zf-HIT"/>
    <property type="match status" value="1"/>
</dbReference>
<evidence type="ECO:0000256" key="4">
    <source>
        <dbReference type="ARBA" id="ARBA00022723"/>
    </source>
</evidence>
<keyword evidence="4" id="KW-0479">Metal-binding</keyword>
<keyword evidence="17" id="KW-1185">Reference proteome</keyword>
<evidence type="ECO:0000256" key="13">
    <source>
        <dbReference type="PROSITE-ProRule" id="PRU00453"/>
    </source>
</evidence>
<feature type="domain" description="HIT-type" evidence="15">
    <location>
        <begin position="75"/>
        <end position="109"/>
    </location>
</feature>
<evidence type="ECO:0000256" key="6">
    <source>
        <dbReference type="ARBA" id="ARBA00022833"/>
    </source>
</evidence>
<dbReference type="FunFam" id="3.30.60.190:FF:000001">
    <property type="entry name" value="box C/D snoRNA protein 1"/>
    <property type="match status" value="1"/>
</dbReference>
<dbReference type="Gramene" id="TraesCAD_scaffold_042475_01G000300.1">
    <property type="protein sequence ID" value="TraesCAD_scaffold_042475_01G000300.1"/>
    <property type="gene ID" value="TraesCAD_scaffold_042475_01G000300"/>
</dbReference>
<evidence type="ECO:0000256" key="9">
    <source>
        <dbReference type="ARBA" id="ARBA00049654"/>
    </source>
</evidence>
<accession>A0A3B6FZ32</accession>
<dbReference type="InterPro" id="IPR057721">
    <property type="entry name" value="BCD1_alpha/beta"/>
</dbReference>
<dbReference type="CDD" id="cd23023">
    <property type="entry name" value="zf-HIT_BCD1"/>
    <property type="match status" value="1"/>
</dbReference>
<dbReference type="OMA" id="PKYMNCK"/>
<evidence type="ECO:0000256" key="5">
    <source>
        <dbReference type="ARBA" id="ARBA00022771"/>
    </source>
</evidence>
<evidence type="ECO:0000256" key="12">
    <source>
        <dbReference type="ARBA" id="ARBA00077531"/>
    </source>
</evidence>
<proteinExistence type="inferred from homology"/>
<dbReference type="STRING" id="4565.A0A3B6FZ32"/>
<comment type="subunit">
    <text evidence="10">Interacts with FBL, SNU13, NOP58, NUFIP1, RUVBL1, RUVBL2 and TAF9. Interacts (via HIT-type zinc finger) with the RUVBL1/RUVBL2 complex in the presence of ADP.</text>
</comment>
<evidence type="ECO:0000256" key="14">
    <source>
        <dbReference type="SAM" id="MobiDB-lite"/>
    </source>
</evidence>
<comment type="similarity">
    <text evidence="9">Belongs to the BCD1 family.</text>
</comment>
<dbReference type="Proteomes" id="UP000019116">
    <property type="component" value="Chromosome 3B"/>
</dbReference>
<evidence type="ECO:0000256" key="11">
    <source>
        <dbReference type="ARBA" id="ARBA00068630"/>
    </source>
</evidence>
<evidence type="ECO:0000256" key="8">
    <source>
        <dbReference type="ARBA" id="ARBA00049598"/>
    </source>
</evidence>
<dbReference type="GO" id="GO:0005634">
    <property type="term" value="C:nucleus"/>
    <property type="evidence" value="ECO:0000318"/>
    <property type="project" value="GO_Central"/>
</dbReference>
<name>A0A3B6FZ32_WHEAT</name>
<dbReference type="Gene3D" id="3.30.60.190">
    <property type="match status" value="1"/>
</dbReference>
<dbReference type="InterPro" id="IPR051639">
    <property type="entry name" value="BCD1"/>
</dbReference>
<evidence type="ECO:0000256" key="3">
    <source>
        <dbReference type="ARBA" id="ARBA00022553"/>
    </source>
</evidence>
<evidence type="ECO:0000256" key="10">
    <source>
        <dbReference type="ARBA" id="ARBA00061949"/>
    </source>
</evidence>
<dbReference type="Gramene" id="TraesWEE_scaffold_004777_01G000500.1">
    <property type="protein sequence ID" value="TraesWEE_scaffold_004777_01G000500.1"/>
    <property type="gene ID" value="TraesWEE_scaffold_004777_01G000500"/>
</dbReference>
<keyword evidence="1" id="KW-1017">Isopeptide bond</keyword>
<evidence type="ECO:0000313" key="17">
    <source>
        <dbReference type="Proteomes" id="UP000019116"/>
    </source>
</evidence>
<dbReference type="Gramene" id="TraesCS3B03G1438700.1">
    <property type="protein sequence ID" value="TraesCS3B03G1438700.1.CDS"/>
    <property type="gene ID" value="TraesCS3B03G1438700"/>
</dbReference>
<keyword evidence="2" id="KW-0690">Ribosome biogenesis</keyword>
<dbReference type="Pfam" id="PF25790">
    <property type="entry name" value="BCD1"/>
    <property type="match status" value="1"/>
</dbReference>
<dbReference type="SMR" id="A0A3B6FZ32"/>
<feature type="region of interest" description="Disordered" evidence="14">
    <location>
        <begin position="321"/>
        <end position="357"/>
    </location>
</feature>
<dbReference type="Gramene" id="TraesROB_scaffold_018107_01G000400.1">
    <property type="protein sequence ID" value="TraesROB_scaffold_018107_01G000400.1"/>
    <property type="gene ID" value="TraesROB_scaffold_018107_01G000400"/>
</dbReference>
<dbReference type="GO" id="GO:0008270">
    <property type="term" value="F:zinc ion binding"/>
    <property type="evidence" value="ECO:0007669"/>
    <property type="project" value="UniProtKB-UniRule"/>
</dbReference>
<dbReference type="Gramene" id="TraesCS3B02G576100.1">
    <property type="protein sequence ID" value="TraesCS3B02G576100.1"/>
    <property type="gene ID" value="TraesCS3B02G576100"/>
</dbReference>
<dbReference type="PaxDb" id="4565-Traes_3B_7E795C822.1"/>
<evidence type="ECO:0000256" key="2">
    <source>
        <dbReference type="ARBA" id="ARBA00022517"/>
    </source>
</evidence>
<dbReference type="GO" id="GO:0070761">
    <property type="term" value="C:pre-snoRNP complex"/>
    <property type="evidence" value="ECO:0000318"/>
    <property type="project" value="GO_Central"/>
</dbReference>
<comment type="function">
    <text evidence="8">Required for box C/D snoRNAs accumulation involved in snoRNA processing, snoRNA transport to the nucleolus and ribosome biogenesis.</text>
</comment>
<keyword evidence="6" id="KW-0862">Zinc</keyword>
<dbReference type="GO" id="GO:0000492">
    <property type="term" value="P:box C/D snoRNP assembly"/>
    <property type="evidence" value="ECO:0000318"/>
    <property type="project" value="GO_Central"/>
</dbReference>
<dbReference type="PANTHER" id="PTHR13483">
    <property type="entry name" value="BOX C_D SNORNA PROTEIN 1-RELATED"/>
    <property type="match status" value="1"/>
</dbReference>
<feature type="compositionally biased region" description="Polar residues" evidence="14">
    <location>
        <begin position="327"/>
        <end position="337"/>
    </location>
</feature>
<evidence type="ECO:0000313" key="16">
    <source>
        <dbReference type="EnsemblPlants" id="TraesCS3B02G576100.1"/>
    </source>
</evidence>
<keyword evidence="3" id="KW-0597">Phosphoprotein</keyword>
<dbReference type="PANTHER" id="PTHR13483:SF3">
    <property type="entry name" value="BOX C_D SNORNA PROTEIN 1"/>
    <property type="match status" value="1"/>
</dbReference>
<evidence type="ECO:0000259" key="15">
    <source>
        <dbReference type="PROSITE" id="PS51083"/>
    </source>
</evidence>
<reference evidence="16" key="1">
    <citation type="submission" date="2018-08" db="EMBL/GenBank/DDBJ databases">
        <authorList>
            <person name="Rossello M."/>
        </authorList>
    </citation>
    <scope>NUCLEOTIDE SEQUENCE [LARGE SCALE GENOMIC DNA]</scope>
    <source>
        <strain evidence="16">cv. Chinese Spring</strain>
    </source>
</reference>
<dbReference type="Gramene" id="TraesCLE_scaffold_061464_01G000200.1">
    <property type="protein sequence ID" value="TraesCLE_scaffold_061464_01G000200.1"/>
    <property type="gene ID" value="TraesCLE_scaffold_061464_01G000200"/>
</dbReference>
<organism evidence="16">
    <name type="scientific">Triticum aestivum</name>
    <name type="common">Wheat</name>
    <dbReference type="NCBI Taxonomy" id="4565"/>
    <lineage>
        <taxon>Eukaryota</taxon>
        <taxon>Viridiplantae</taxon>
        <taxon>Streptophyta</taxon>
        <taxon>Embryophyta</taxon>
        <taxon>Tracheophyta</taxon>
        <taxon>Spermatophyta</taxon>
        <taxon>Magnoliopsida</taxon>
        <taxon>Liliopsida</taxon>
        <taxon>Poales</taxon>
        <taxon>Poaceae</taxon>
        <taxon>BOP clade</taxon>
        <taxon>Pooideae</taxon>
        <taxon>Triticodae</taxon>
        <taxon>Triticeae</taxon>
        <taxon>Triticinae</taxon>
        <taxon>Triticum</taxon>
    </lineage>
</organism>
<reference evidence="16" key="2">
    <citation type="submission" date="2018-10" db="UniProtKB">
        <authorList>
            <consortium name="EnsemblPlants"/>
        </authorList>
    </citation>
    <scope>IDENTIFICATION</scope>
</reference>
<keyword evidence="5 13" id="KW-0863">Zinc-finger</keyword>
<dbReference type="GO" id="GO:0000463">
    <property type="term" value="P:maturation of LSU-rRNA from tricistronic rRNA transcript (SSU-rRNA, 5.8S rRNA, LSU-rRNA)"/>
    <property type="evidence" value="ECO:0000318"/>
    <property type="project" value="GO_Central"/>
</dbReference>
<feature type="compositionally biased region" description="Acidic residues" evidence="14">
    <location>
        <begin position="346"/>
        <end position="355"/>
    </location>
</feature>
<evidence type="ECO:0000256" key="1">
    <source>
        <dbReference type="ARBA" id="ARBA00022499"/>
    </source>
</evidence>
<dbReference type="SUPFAM" id="SSF144232">
    <property type="entry name" value="HIT/MYND zinc finger-like"/>
    <property type="match status" value="1"/>
</dbReference>